<evidence type="ECO:0000313" key="3">
    <source>
        <dbReference type="EMBL" id="GMA87638.1"/>
    </source>
</evidence>
<name>A0ABQ6JHG5_9ACTN</name>
<dbReference type="EMBL" id="BSUZ01000001">
    <property type="protein sequence ID" value="GMA87638.1"/>
    <property type="molecule type" value="Genomic_DNA"/>
</dbReference>
<evidence type="ECO:0008006" key="5">
    <source>
        <dbReference type="Google" id="ProtNLM"/>
    </source>
</evidence>
<dbReference type="PROSITE" id="PS51470">
    <property type="entry name" value="FG_GAP"/>
    <property type="match status" value="1"/>
</dbReference>
<feature type="region of interest" description="Disordered" evidence="1">
    <location>
        <begin position="340"/>
        <end position="476"/>
    </location>
</feature>
<keyword evidence="2" id="KW-0732">Signal</keyword>
<evidence type="ECO:0000256" key="2">
    <source>
        <dbReference type="SAM" id="SignalP"/>
    </source>
</evidence>
<dbReference type="Gene3D" id="2.130.10.130">
    <property type="entry name" value="Integrin alpha, N-terminal"/>
    <property type="match status" value="1"/>
</dbReference>
<sequence>MRTRALVTAAAVLVLGLGAPQTAAAAPPGNDTAATATVVDLLDLPYSTTAAVGDATTDADEAAIHTACGEPTTTGGVWYRVTPGYDTALTISTFADGGPGTRSVLATGTPGSLTAVDCTFISAEPTRGTTYFVLVFGVAPGEAPTEIATTISSDACYGQKLDDFDGDLCPDLAVATTRGVDVRYGNGPTRLEKRREALALPGVAALATGWLDDDRYADLVVGLPSTTVDGRARAGEVRVYFGSRTGLGGGRATAVLHQGTLPGTGGAEAGDLFGAALAVGQDGDVAIGAPGETVGDVVGAGGVVRVSFRTTVRGSFASQAGPVPGTPETGDAFGSAVAWGVGQARGRRAGRGRREPPRRRRRRRAADLGHAVPADPEHVRRARHRRDGRPVRCRAATARPRRRSADGGRRPRRDDRPGEADRHGQPAAPARRGQAVQRRRPADHAGRGAGRRRRRVGRPARPGAGVEPTGSSSGCC</sequence>
<dbReference type="SUPFAM" id="SSF69318">
    <property type="entry name" value="Integrin alpha N-terminal domain"/>
    <property type="match status" value="1"/>
</dbReference>
<feature type="compositionally biased region" description="Basic residues" evidence="1">
    <location>
        <begin position="449"/>
        <end position="458"/>
    </location>
</feature>
<dbReference type="InterPro" id="IPR028994">
    <property type="entry name" value="Integrin_alpha_N"/>
</dbReference>
<feature type="signal peptide" evidence="2">
    <location>
        <begin position="1"/>
        <end position="25"/>
    </location>
</feature>
<feature type="compositionally biased region" description="Basic and acidic residues" evidence="1">
    <location>
        <begin position="403"/>
        <end position="424"/>
    </location>
</feature>
<reference evidence="4" key="1">
    <citation type="journal article" date="2019" name="Int. J. Syst. Evol. Microbiol.">
        <title>The Global Catalogue of Microorganisms (GCM) 10K type strain sequencing project: providing services to taxonomists for standard genome sequencing and annotation.</title>
        <authorList>
            <consortium name="The Broad Institute Genomics Platform"/>
            <consortium name="The Broad Institute Genome Sequencing Center for Infectious Disease"/>
            <person name="Wu L."/>
            <person name="Ma J."/>
        </authorList>
    </citation>
    <scope>NUCLEOTIDE SEQUENCE [LARGE SCALE GENOMIC DNA]</scope>
    <source>
        <strain evidence="4">NBRC 108730</strain>
    </source>
</reference>
<proteinExistence type="predicted"/>
<dbReference type="Proteomes" id="UP001157017">
    <property type="component" value="Unassembled WGS sequence"/>
</dbReference>
<protein>
    <recommendedName>
        <fullName evidence="5">Alpha integrin</fullName>
    </recommendedName>
</protein>
<keyword evidence="4" id="KW-1185">Reference proteome</keyword>
<evidence type="ECO:0000313" key="4">
    <source>
        <dbReference type="Proteomes" id="UP001157017"/>
    </source>
</evidence>
<organism evidence="3 4">
    <name type="scientific">Angustibacter aerolatus</name>
    <dbReference type="NCBI Taxonomy" id="1162965"/>
    <lineage>
        <taxon>Bacteria</taxon>
        <taxon>Bacillati</taxon>
        <taxon>Actinomycetota</taxon>
        <taxon>Actinomycetes</taxon>
        <taxon>Kineosporiales</taxon>
        <taxon>Kineosporiaceae</taxon>
    </lineage>
</organism>
<dbReference type="InterPro" id="IPR013519">
    <property type="entry name" value="Int_alpha_beta-p"/>
</dbReference>
<feature type="compositionally biased region" description="Basic residues" evidence="1">
    <location>
        <begin position="345"/>
        <end position="364"/>
    </location>
</feature>
<gene>
    <name evidence="3" type="ORF">GCM10025868_28880</name>
</gene>
<evidence type="ECO:0000256" key="1">
    <source>
        <dbReference type="SAM" id="MobiDB-lite"/>
    </source>
</evidence>
<feature type="chain" id="PRO_5046226628" description="Alpha integrin" evidence="2">
    <location>
        <begin position="26"/>
        <end position="476"/>
    </location>
</feature>
<accession>A0ABQ6JHG5</accession>
<comment type="caution">
    <text evidence="3">The sequence shown here is derived from an EMBL/GenBank/DDBJ whole genome shotgun (WGS) entry which is preliminary data.</text>
</comment>